<proteinExistence type="predicted"/>
<name>A0A0F9E6T6_9ZZZZ</name>
<gene>
    <name evidence="2" type="ORF">LCGC14_2462640</name>
</gene>
<dbReference type="EMBL" id="LAZR01038377">
    <property type="protein sequence ID" value="KKL19718.1"/>
    <property type="molecule type" value="Genomic_DNA"/>
</dbReference>
<keyword evidence="1" id="KW-0812">Transmembrane</keyword>
<protein>
    <submittedName>
        <fullName evidence="2">Uncharacterized protein</fullName>
    </submittedName>
</protein>
<keyword evidence="1" id="KW-1133">Transmembrane helix</keyword>
<feature type="non-terminal residue" evidence="2">
    <location>
        <position position="1"/>
    </location>
</feature>
<comment type="caution">
    <text evidence="2">The sequence shown here is derived from an EMBL/GenBank/DDBJ whole genome shotgun (WGS) entry which is preliminary data.</text>
</comment>
<organism evidence="2">
    <name type="scientific">marine sediment metagenome</name>
    <dbReference type="NCBI Taxonomy" id="412755"/>
    <lineage>
        <taxon>unclassified sequences</taxon>
        <taxon>metagenomes</taxon>
        <taxon>ecological metagenomes</taxon>
    </lineage>
</organism>
<keyword evidence="1" id="KW-0472">Membrane</keyword>
<reference evidence="2" key="1">
    <citation type="journal article" date="2015" name="Nature">
        <title>Complex archaea that bridge the gap between prokaryotes and eukaryotes.</title>
        <authorList>
            <person name="Spang A."/>
            <person name="Saw J.H."/>
            <person name="Jorgensen S.L."/>
            <person name="Zaremba-Niedzwiedzka K."/>
            <person name="Martijn J."/>
            <person name="Lind A.E."/>
            <person name="van Eijk R."/>
            <person name="Schleper C."/>
            <person name="Guy L."/>
            <person name="Ettema T.J."/>
        </authorList>
    </citation>
    <scope>NUCLEOTIDE SEQUENCE</scope>
</reference>
<feature type="transmembrane region" description="Helical" evidence="1">
    <location>
        <begin position="6"/>
        <end position="27"/>
    </location>
</feature>
<feature type="transmembrane region" description="Helical" evidence="1">
    <location>
        <begin position="107"/>
        <end position="130"/>
    </location>
</feature>
<evidence type="ECO:0000313" key="2">
    <source>
        <dbReference type="EMBL" id="KKL19718.1"/>
    </source>
</evidence>
<dbReference type="AlphaFoldDB" id="A0A0F9E6T6"/>
<sequence length="139" mass="15630">FTFVLLRILIFICIFSIGSIFLDVFPLKELVYLFIRSKKEVAINIGIGRIIELKKIKSNVIYYVNIIIGIVQIGSSIFIFSLISLITMDIISIDNITIGSAVIPAKFLFISFLLFFGTVLLFSGPLSIYLNRETKTLGI</sequence>
<evidence type="ECO:0000256" key="1">
    <source>
        <dbReference type="SAM" id="Phobius"/>
    </source>
</evidence>
<feature type="transmembrane region" description="Helical" evidence="1">
    <location>
        <begin position="60"/>
        <end position="87"/>
    </location>
</feature>
<accession>A0A0F9E6T6</accession>